<keyword evidence="8" id="KW-1185">Reference proteome</keyword>
<evidence type="ECO:0000256" key="3">
    <source>
        <dbReference type="ARBA" id="ARBA00023274"/>
    </source>
</evidence>
<dbReference type="HAMAP" id="MF_00374">
    <property type="entry name" value="Ribosomal_uL29"/>
    <property type="match status" value="1"/>
</dbReference>
<dbReference type="AlphaFoldDB" id="A0A1H3EHI0"/>
<evidence type="ECO:0000256" key="6">
    <source>
        <dbReference type="SAM" id="Coils"/>
    </source>
</evidence>
<sequence length="70" mass="8103">MKNTEIRNLSLEDLKNQLKTEQTSGQTMRFAHAISPLENPLRLKQARKNVARLLTELKRRENEQATNTAN</sequence>
<dbReference type="GO" id="GO:0006412">
    <property type="term" value="P:translation"/>
    <property type="evidence" value="ECO:0007669"/>
    <property type="project" value="UniProtKB-UniRule"/>
</dbReference>
<dbReference type="InterPro" id="IPR036049">
    <property type="entry name" value="Ribosomal_uL29_sf"/>
</dbReference>
<reference evidence="8" key="1">
    <citation type="submission" date="2016-10" db="EMBL/GenBank/DDBJ databases">
        <authorList>
            <person name="Varghese N."/>
            <person name="Submissions S."/>
        </authorList>
    </citation>
    <scope>NUCLEOTIDE SEQUENCE [LARGE SCALE GENOMIC DNA]</scope>
    <source>
        <strain evidence="8">CGMCC 1.8975</strain>
    </source>
</reference>
<keyword evidence="6" id="KW-0175">Coiled coil</keyword>
<dbReference type="GO" id="GO:0005840">
    <property type="term" value="C:ribosome"/>
    <property type="evidence" value="ECO:0007669"/>
    <property type="project" value="UniProtKB-KW"/>
</dbReference>
<accession>A0A1H3EHI0</accession>
<protein>
    <recommendedName>
        <fullName evidence="4 5">Large ribosomal subunit protein uL29</fullName>
    </recommendedName>
</protein>
<organism evidence="7 8">
    <name type="scientific">Hymenobacter psychrophilus</name>
    <dbReference type="NCBI Taxonomy" id="651662"/>
    <lineage>
        <taxon>Bacteria</taxon>
        <taxon>Pseudomonadati</taxon>
        <taxon>Bacteroidota</taxon>
        <taxon>Cytophagia</taxon>
        <taxon>Cytophagales</taxon>
        <taxon>Hymenobacteraceae</taxon>
        <taxon>Hymenobacter</taxon>
    </lineage>
</organism>
<dbReference type="OrthoDB" id="5296761at2"/>
<dbReference type="EMBL" id="FNOV01000003">
    <property type="protein sequence ID" value="SDX78055.1"/>
    <property type="molecule type" value="Genomic_DNA"/>
</dbReference>
<gene>
    <name evidence="5" type="primary">rpmC</name>
    <name evidence="7" type="ORF">SAMN04488069_103145</name>
</gene>
<dbReference type="Pfam" id="PF00831">
    <property type="entry name" value="Ribosomal_L29"/>
    <property type="match status" value="1"/>
</dbReference>
<dbReference type="RefSeq" id="WP_088462460.1">
    <property type="nucleotide sequence ID" value="NZ_FNOV01000003.1"/>
</dbReference>
<evidence type="ECO:0000313" key="8">
    <source>
        <dbReference type="Proteomes" id="UP000199249"/>
    </source>
</evidence>
<feature type="coiled-coil region" evidence="6">
    <location>
        <begin position="1"/>
        <end position="63"/>
    </location>
</feature>
<keyword evidence="3 5" id="KW-0687">Ribonucleoprotein</keyword>
<dbReference type="GO" id="GO:1990904">
    <property type="term" value="C:ribonucleoprotein complex"/>
    <property type="evidence" value="ECO:0007669"/>
    <property type="project" value="UniProtKB-KW"/>
</dbReference>
<name>A0A1H3EHI0_9BACT</name>
<proteinExistence type="inferred from homology"/>
<evidence type="ECO:0000256" key="1">
    <source>
        <dbReference type="ARBA" id="ARBA00009254"/>
    </source>
</evidence>
<dbReference type="Proteomes" id="UP000199249">
    <property type="component" value="Unassembled WGS sequence"/>
</dbReference>
<comment type="similarity">
    <text evidence="1 5">Belongs to the universal ribosomal protein uL29 family.</text>
</comment>
<dbReference type="Gene3D" id="1.10.287.310">
    <property type="match status" value="1"/>
</dbReference>
<dbReference type="PROSITE" id="PS00579">
    <property type="entry name" value="RIBOSOMAL_L29"/>
    <property type="match status" value="1"/>
</dbReference>
<dbReference type="InterPro" id="IPR018254">
    <property type="entry name" value="Ribosomal_uL29_CS"/>
</dbReference>
<dbReference type="GO" id="GO:0003735">
    <property type="term" value="F:structural constituent of ribosome"/>
    <property type="evidence" value="ECO:0007669"/>
    <property type="project" value="InterPro"/>
</dbReference>
<evidence type="ECO:0000256" key="4">
    <source>
        <dbReference type="ARBA" id="ARBA00035204"/>
    </source>
</evidence>
<dbReference type="CDD" id="cd00427">
    <property type="entry name" value="Ribosomal_L29_HIP"/>
    <property type="match status" value="1"/>
</dbReference>
<evidence type="ECO:0000313" key="7">
    <source>
        <dbReference type="EMBL" id="SDX78055.1"/>
    </source>
</evidence>
<dbReference type="STRING" id="651662.SAMN04488069_103145"/>
<dbReference type="NCBIfam" id="TIGR00012">
    <property type="entry name" value="L29"/>
    <property type="match status" value="1"/>
</dbReference>
<evidence type="ECO:0000256" key="5">
    <source>
        <dbReference type="HAMAP-Rule" id="MF_00374"/>
    </source>
</evidence>
<dbReference type="SUPFAM" id="SSF46561">
    <property type="entry name" value="Ribosomal protein L29 (L29p)"/>
    <property type="match status" value="1"/>
</dbReference>
<keyword evidence="2 5" id="KW-0689">Ribosomal protein</keyword>
<evidence type="ECO:0000256" key="2">
    <source>
        <dbReference type="ARBA" id="ARBA00022980"/>
    </source>
</evidence>
<dbReference type="InterPro" id="IPR001854">
    <property type="entry name" value="Ribosomal_uL29"/>
</dbReference>